<reference evidence="2" key="1">
    <citation type="submission" date="2016-03" db="EMBL/GenBank/DDBJ databases">
        <title>Updated assembly of Pseudogymnoascus destructans, the fungus causing white-nose syndrome of bats.</title>
        <authorList>
            <person name="Palmer J.M."/>
            <person name="Drees K.P."/>
            <person name="Foster J.T."/>
            <person name="Lindner D.L."/>
        </authorList>
    </citation>
    <scope>NUCLEOTIDE SEQUENCE [LARGE SCALE GENOMIC DNA]</scope>
    <source>
        <strain evidence="2">20631-21</strain>
    </source>
</reference>
<dbReference type="Proteomes" id="UP000077154">
    <property type="component" value="Unassembled WGS sequence"/>
</dbReference>
<name>A0A177A861_9PEZI</name>
<gene>
    <name evidence="2" type="ORF">VC83_05754</name>
</gene>
<dbReference type="GeneID" id="36288818"/>
<sequence length="124" mass="14113">MPTSIPVLFGVIHTKLQPPQKKDKELKKSEVEGSEANRRTEEDRAFDDHGDFRDRGFRRGYCPLPDTSVGDLPVKAALRIVHTDTKDAYERVQGVAVTTTTARRTIQKLTPCRAVLRLGIQWRR</sequence>
<feature type="region of interest" description="Disordered" evidence="1">
    <location>
        <begin position="1"/>
        <end position="51"/>
    </location>
</feature>
<protein>
    <submittedName>
        <fullName evidence="2">Uncharacterized protein</fullName>
    </submittedName>
</protein>
<dbReference type="AlphaFoldDB" id="A0A177A861"/>
<organism evidence="2">
    <name type="scientific">Pseudogymnoascus destructans</name>
    <dbReference type="NCBI Taxonomy" id="655981"/>
    <lineage>
        <taxon>Eukaryota</taxon>
        <taxon>Fungi</taxon>
        <taxon>Dikarya</taxon>
        <taxon>Ascomycota</taxon>
        <taxon>Pezizomycotina</taxon>
        <taxon>Leotiomycetes</taxon>
        <taxon>Thelebolales</taxon>
        <taxon>Thelebolaceae</taxon>
        <taxon>Pseudogymnoascus</taxon>
    </lineage>
</organism>
<evidence type="ECO:0000256" key="1">
    <source>
        <dbReference type="SAM" id="MobiDB-lite"/>
    </source>
</evidence>
<dbReference type="RefSeq" id="XP_024322910.1">
    <property type="nucleotide sequence ID" value="XM_024469368.1"/>
</dbReference>
<feature type="compositionally biased region" description="Basic and acidic residues" evidence="1">
    <location>
        <begin position="20"/>
        <end position="51"/>
    </location>
</feature>
<proteinExistence type="predicted"/>
<accession>A0A177A861</accession>
<dbReference type="EMBL" id="KV441399">
    <property type="protein sequence ID" value="OAF57622.1"/>
    <property type="molecule type" value="Genomic_DNA"/>
</dbReference>
<evidence type="ECO:0000313" key="2">
    <source>
        <dbReference type="EMBL" id="OAF57622.1"/>
    </source>
</evidence>